<dbReference type="InterPro" id="IPR000504">
    <property type="entry name" value="RRM_dom"/>
</dbReference>
<accession>A0ABD1J9Q5</accession>
<dbReference type="AlphaFoldDB" id="A0ABD1J9Q5"/>
<dbReference type="SUPFAM" id="SSF54928">
    <property type="entry name" value="RNA-binding domain, RBD"/>
    <property type="match status" value="2"/>
</dbReference>
<dbReference type="Gene3D" id="3.30.70.330">
    <property type="match status" value="2"/>
</dbReference>
<dbReference type="InterPro" id="IPR035979">
    <property type="entry name" value="RBD_domain_sf"/>
</dbReference>
<organism evidence="5 6">
    <name type="scientific">Coilia grayii</name>
    <name type="common">Gray's grenadier anchovy</name>
    <dbReference type="NCBI Taxonomy" id="363190"/>
    <lineage>
        <taxon>Eukaryota</taxon>
        <taxon>Metazoa</taxon>
        <taxon>Chordata</taxon>
        <taxon>Craniata</taxon>
        <taxon>Vertebrata</taxon>
        <taxon>Euteleostomi</taxon>
        <taxon>Actinopterygii</taxon>
        <taxon>Neopterygii</taxon>
        <taxon>Teleostei</taxon>
        <taxon>Clupei</taxon>
        <taxon>Clupeiformes</taxon>
        <taxon>Clupeoidei</taxon>
        <taxon>Engraulidae</taxon>
        <taxon>Coilinae</taxon>
        <taxon>Coilia</taxon>
    </lineage>
</organism>
<protein>
    <recommendedName>
        <fullName evidence="4">RRM domain-containing protein</fullName>
    </recommendedName>
</protein>
<dbReference type="PANTHER" id="PTHR13976">
    <property type="entry name" value="HETEROGENEOUS NUCLEAR RIBONUCLEOPROTEIN-RELATED"/>
    <property type="match status" value="1"/>
</dbReference>
<dbReference type="EMBL" id="JBHFQA010000017">
    <property type="protein sequence ID" value="KAL2083918.1"/>
    <property type="molecule type" value="Genomic_DNA"/>
</dbReference>
<gene>
    <name evidence="5" type="ORF">ACEWY4_019436</name>
</gene>
<feature type="compositionally biased region" description="Polar residues" evidence="3">
    <location>
        <begin position="265"/>
        <end position="287"/>
    </location>
</feature>
<dbReference type="InterPro" id="IPR050666">
    <property type="entry name" value="ESRP"/>
</dbReference>
<evidence type="ECO:0000313" key="5">
    <source>
        <dbReference type="EMBL" id="KAL2083918.1"/>
    </source>
</evidence>
<feature type="domain" description="RRM" evidence="4">
    <location>
        <begin position="322"/>
        <end position="394"/>
    </location>
</feature>
<feature type="region of interest" description="Disordered" evidence="3">
    <location>
        <begin position="265"/>
        <end position="313"/>
    </location>
</feature>
<evidence type="ECO:0000313" key="6">
    <source>
        <dbReference type="Proteomes" id="UP001591681"/>
    </source>
</evidence>
<feature type="domain" description="RRM" evidence="4">
    <location>
        <begin position="3"/>
        <end position="73"/>
    </location>
</feature>
<evidence type="ECO:0000256" key="1">
    <source>
        <dbReference type="ARBA" id="ARBA00022737"/>
    </source>
</evidence>
<keyword evidence="6" id="KW-1185">Reference proteome</keyword>
<dbReference type="InterPro" id="IPR012677">
    <property type="entry name" value="Nucleotide-bd_a/b_plait_sf"/>
</dbReference>
<evidence type="ECO:0000256" key="2">
    <source>
        <dbReference type="ARBA" id="ARBA00022884"/>
    </source>
</evidence>
<evidence type="ECO:0000259" key="4">
    <source>
        <dbReference type="SMART" id="SM00360"/>
    </source>
</evidence>
<proteinExistence type="predicted"/>
<dbReference type="GO" id="GO:0003723">
    <property type="term" value="F:RNA binding"/>
    <property type="evidence" value="ECO:0007669"/>
    <property type="project" value="UniProtKB-KW"/>
</dbReference>
<sequence>MIILRLQGLNTEAEPEDIRRFFYGLEIPQGAVHIIGGYLGEAFILFKSERDGQLAMRRSGNALMGSRVTLHISSVAELKEKMSLCLQRNSTIDKHYPKTQQACSPKQQYEKMAALRKDVATSLPCPPVPLKQKESKRRSVVIEGDATSTSHPSLKITQIHQSPPALRPPLEKVSKKQLKSEAVACNAGYLCLYGLADTVTKAHIRHFLCGITVQEVLVNVCLGYRSACLVKVADEQEVEAGLQRNGHSFGALPVEVRKSTVEQWTHATSSRSRGSPKQFETVSSTSETHIEQEGRRISTCKKRPRSEDRLSETSKKMREEYYLMVRNLEPSVSKTKMKAFLGCPHLQNSKIQHLLDKNSGCTSTAFITFDRVEDYVNALNLSGNRFGRMVLEVSPITRDKMMSQLCSRK</sequence>
<evidence type="ECO:0000256" key="3">
    <source>
        <dbReference type="SAM" id="MobiDB-lite"/>
    </source>
</evidence>
<keyword evidence="1" id="KW-0677">Repeat</keyword>
<dbReference type="SMART" id="SM00360">
    <property type="entry name" value="RRM"/>
    <property type="match status" value="2"/>
</dbReference>
<reference evidence="5 6" key="1">
    <citation type="submission" date="2024-09" db="EMBL/GenBank/DDBJ databases">
        <title>A chromosome-level genome assembly of Gray's grenadier anchovy, Coilia grayii.</title>
        <authorList>
            <person name="Fu Z."/>
        </authorList>
    </citation>
    <scope>NUCLEOTIDE SEQUENCE [LARGE SCALE GENOMIC DNA]</scope>
    <source>
        <strain evidence="5">G4</strain>
        <tissue evidence="5">Muscle</tissue>
    </source>
</reference>
<dbReference type="Proteomes" id="UP001591681">
    <property type="component" value="Unassembled WGS sequence"/>
</dbReference>
<keyword evidence="2" id="KW-0694">RNA-binding</keyword>
<comment type="caution">
    <text evidence="5">The sequence shown here is derived from an EMBL/GenBank/DDBJ whole genome shotgun (WGS) entry which is preliminary data.</text>
</comment>
<name>A0ABD1J9Q5_9TELE</name>